<dbReference type="PANTHER" id="PTHR43737">
    <property type="entry name" value="BLL7424 PROTEIN"/>
    <property type="match status" value="1"/>
</dbReference>
<dbReference type="EMBL" id="UOFG01000070">
    <property type="protein sequence ID" value="VAW59204.1"/>
    <property type="molecule type" value="Genomic_DNA"/>
</dbReference>
<evidence type="ECO:0000313" key="1">
    <source>
        <dbReference type="EMBL" id="VAW59204.1"/>
    </source>
</evidence>
<dbReference type="AlphaFoldDB" id="A0A3B0XSN5"/>
<accession>A0A3B0XSN5</accession>
<dbReference type="InterPro" id="IPR006311">
    <property type="entry name" value="TAT_signal"/>
</dbReference>
<organism evidence="1">
    <name type="scientific">hydrothermal vent metagenome</name>
    <dbReference type="NCBI Taxonomy" id="652676"/>
    <lineage>
        <taxon>unclassified sequences</taxon>
        <taxon>metagenomes</taxon>
        <taxon>ecological metagenomes</taxon>
    </lineage>
</organism>
<sequence length="482" mass="51738">MTNINRRTFLASALSAGGLAATASILPWKLAQAAQHPGQPIVVNITLPGAPDMRHLFMPVFDANTTTLEYALHQAHAKAGGVNPNDPSDLARNWADNYVQPDSQAPAQNFGIHANASWLRAQFNAGNVAIINNAYASTTRDHAYVQLIQAHGQFKPLNAGPINRLERFPGLGGKLAQINSTNVVDISSNPSNWCYSPGASPTQRSLERCIHIANSRAGGVFTPNAGANNGQDRIARALSSLYAGKRDINATASPEAVQGVLALDENIRATAKILQDRFALVSPALPAEIEALLRNTGPLNSDGNLGLLIANLHDSLISADVLNTQLISMIYSRGWDSHQNQQASMERNLGNLFGEGSALNTLNDVVSPDIMDNVVIAIAGEFGRQIRANDGLGTDHGEGTHFILIGNRVNGGIYGDMFPETEFDRLQNPNIATPDIDGRTHYNRIFEQLAEWVSPGSSPLILDNGLNQLPIEQPGLLDNLLT</sequence>
<dbReference type="PROSITE" id="PS51318">
    <property type="entry name" value="TAT"/>
    <property type="match status" value="1"/>
</dbReference>
<evidence type="ECO:0008006" key="2">
    <source>
        <dbReference type="Google" id="ProtNLM"/>
    </source>
</evidence>
<name>A0A3B0XSN5_9ZZZZ</name>
<dbReference type="InterPro" id="IPR010869">
    <property type="entry name" value="DUF1501"/>
</dbReference>
<reference evidence="1" key="1">
    <citation type="submission" date="2018-06" db="EMBL/GenBank/DDBJ databases">
        <authorList>
            <person name="Zhirakovskaya E."/>
        </authorList>
    </citation>
    <scope>NUCLEOTIDE SEQUENCE</scope>
</reference>
<dbReference type="Pfam" id="PF07394">
    <property type="entry name" value="DUF1501"/>
    <property type="match status" value="1"/>
</dbReference>
<gene>
    <name evidence="1" type="ORF">MNBD_GAMMA11-544</name>
</gene>
<protein>
    <recommendedName>
        <fullName evidence="2">DUF1501 domain-containing protein</fullName>
    </recommendedName>
</protein>
<dbReference type="PANTHER" id="PTHR43737:SF1">
    <property type="entry name" value="DUF1501 DOMAIN-CONTAINING PROTEIN"/>
    <property type="match status" value="1"/>
</dbReference>
<proteinExistence type="predicted"/>